<dbReference type="EMBL" id="KZ824962">
    <property type="protein sequence ID" value="RAH69123.1"/>
    <property type="molecule type" value="Genomic_DNA"/>
</dbReference>
<dbReference type="Proteomes" id="UP000249661">
    <property type="component" value="Unassembled WGS sequence"/>
</dbReference>
<sequence>MVGSWWWRFCIFLQARTCVSQNGSHHNQPILNGLKTLRTVWEEGFRIKDVKYSINYIHKVIISHNVRLCRYEARMKAMPAKKGERKKK</sequence>
<proteinExistence type="predicted"/>
<name>A0ACD1H5Q1_9EURO</name>
<reference evidence="1" key="1">
    <citation type="submission" date="2018-02" db="EMBL/GenBank/DDBJ databases">
        <title>The genomes of Aspergillus section Nigri reveals drivers in fungal speciation.</title>
        <authorList>
            <consortium name="DOE Joint Genome Institute"/>
            <person name="Vesth T.C."/>
            <person name="Nybo J."/>
            <person name="Theobald S."/>
            <person name="Brandl J."/>
            <person name="Frisvad J.C."/>
            <person name="Nielsen K.F."/>
            <person name="Lyhne E.K."/>
            <person name="Kogle M.E."/>
            <person name="Kuo A."/>
            <person name="Riley R."/>
            <person name="Clum A."/>
            <person name="Nolan M."/>
            <person name="Lipzen A."/>
            <person name="Salamov A."/>
            <person name="Henrissat B."/>
            <person name="Wiebenga A."/>
            <person name="De vries R.P."/>
            <person name="Grigoriev I.V."/>
            <person name="Mortensen U.H."/>
            <person name="Andersen M.R."/>
            <person name="Baker S.E."/>
        </authorList>
    </citation>
    <scope>NUCLEOTIDE SEQUENCE</scope>
    <source>
        <strain evidence="1">CBS 121060</strain>
    </source>
</reference>
<evidence type="ECO:0000313" key="1">
    <source>
        <dbReference type="EMBL" id="RAH69123.1"/>
    </source>
</evidence>
<evidence type="ECO:0000313" key="2">
    <source>
        <dbReference type="Proteomes" id="UP000249661"/>
    </source>
</evidence>
<accession>A0ACD1H5Q1</accession>
<protein>
    <submittedName>
        <fullName evidence="1">Uncharacterized protein</fullName>
    </submittedName>
</protein>
<organism evidence="1 2">
    <name type="scientific">Aspergillus aculeatinus CBS 121060</name>
    <dbReference type="NCBI Taxonomy" id="1448322"/>
    <lineage>
        <taxon>Eukaryota</taxon>
        <taxon>Fungi</taxon>
        <taxon>Dikarya</taxon>
        <taxon>Ascomycota</taxon>
        <taxon>Pezizomycotina</taxon>
        <taxon>Eurotiomycetes</taxon>
        <taxon>Eurotiomycetidae</taxon>
        <taxon>Eurotiales</taxon>
        <taxon>Aspergillaceae</taxon>
        <taxon>Aspergillus</taxon>
        <taxon>Aspergillus subgen. Circumdati</taxon>
    </lineage>
</organism>
<keyword evidence="2" id="KW-1185">Reference proteome</keyword>
<gene>
    <name evidence="1" type="ORF">BO66DRAFT_115344</name>
</gene>